<dbReference type="InterPro" id="IPR006059">
    <property type="entry name" value="SBP"/>
</dbReference>
<proteinExistence type="inferred from homology"/>
<evidence type="ECO:0000256" key="4">
    <source>
        <dbReference type="ARBA" id="ARBA00022729"/>
    </source>
</evidence>
<reference evidence="5 6" key="1">
    <citation type="submission" date="2020-05" db="EMBL/GenBank/DDBJ databases">
        <title>Mucilaginibacter mali sp. nov.</title>
        <authorList>
            <person name="Kim H.S."/>
            <person name="Lee K.C."/>
            <person name="Suh M.K."/>
            <person name="Kim J.-S."/>
            <person name="Han K.-I."/>
            <person name="Eom M.K."/>
            <person name="Shin Y.K."/>
            <person name="Lee J.-S."/>
        </authorList>
    </citation>
    <scope>NUCLEOTIDE SEQUENCE [LARGE SCALE GENOMIC DNA]</scope>
    <source>
        <strain evidence="5 6">G2-14</strain>
    </source>
</reference>
<dbReference type="Proteomes" id="UP000505355">
    <property type="component" value="Chromosome"/>
</dbReference>
<evidence type="ECO:0000313" key="6">
    <source>
        <dbReference type="Proteomes" id="UP000505355"/>
    </source>
</evidence>
<sequence>MSFQKDYEAKHPDVKLDFKPNSFDDAFNKANQDFANGTGLYDIVMQYNFSLASFVTNDYVYPIDELIKNVPDSLKSFEKDMFPRAWHEVGFYKNLKDPQGPIVKVGYPFTSNTMFLCYNKAMFDDKAAQTAYEAKYKEKLQVPATWEQYQHVAAFFTRPDKHTYGVCLQGAVGSWLYYEWVNFLFGMGGKVMDKEYGWQGDQNTKVLLNTPEALNATKFYYGLKPYNAGNFTNVDAYEQIKLVKQGNIAMALIWSDLAYSLTAKPDGSFDTRFGFAPIPGNKSLLAGGSFFINRKSKNPEVAARYIIDQMQPKVQVALFKKGLCSPLKTVYDDPEVKKIPYAEALRSSLDRGVYMLEAGIDATMISDKITAALQKMWNNELTPEQAVKIMQTDIDKERKVIYANAAKH</sequence>
<dbReference type="GO" id="GO:0042597">
    <property type="term" value="C:periplasmic space"/>
    <property type="evidence" value="ECO:0007669"/>
    <property type="project" value="UniProtKB-SubCell"/>
</dbReference>
<dbReference type="AlphaFoldDB" id="A0A7D4QP69"/>
<dbReference type="InterPro" id="IPR050490">
    <property type="entry name" value="Bact_solute-bd_prot1"/>
</dbReference>
<dbReference type="PANTHER" id="PTHR43649">
    <property type="entry name" value="ARABINOSE-BINDING PROTEIN-RELATED"/>
    <property type="match status" value="1"/>
</dbReference>
<dbReference type="EMBL" id="CP054139">
    <property type="protein sequence ID" value="QKJ28349.1"/>
    <property type="molecule type" value="Genomic_DNA"/>
</dbReference>
<keyword evidence="6" id="KW-1185">Reference proteome</keyword>
<comment type="similarity">
    <text evidence="2">Belongs to the bacterial solute-binding protein 1 family.</text>
</comment>
<evidence type="ECO:0000256" key="3">
    <source>
        <dbReference type="ARBA" id="ARBA00022448"/>
    </source>
</evidence>
<name>A0A7D4QP69_9SPHI</name>
<protein>
    <submittedName>
        <fullName evidence="5">Extracellular solute-binding protein</fullName>
    </submittedName>
</protein>
<keyword evidence="4" id="KW-0732">Signal</keyword>
<keyword evidence="3" id="KW-0813">Transport</keyword>
<dbReference type="Pfam" id="PF01547">
    <property type="entry name" value="SBP_bac_1"/>
    <property type="match status" value="1"/>
</dbReference>
<dbReference type="SUPFAM" id="SSF53850">
    <property type="entry name" value="Periplasmic binding protein-like II"/>
    <property type="match status" value="1"/>
</dbReference>
<organism evidence="5 6">
    <name type="scientific">Mucilaginibacter mali</name>
    <dbReference type="NCBI Taxonomy" id="2740462"/>
    <lineage>
        <taxon>Bacteria</taxon>
        <taxon>Pseudomonadati</taxon>
        <taxon>Bacteroidota</taxon>
        <taxon>Sphingobacteriia</taxon>
        <taxon>Sphingobacteriales</taxon>
        <taxon>Sphingobacteriaceae</taxon>
        <taxon>Mucilaginibacter</taxon>
    </lineage>
</organism>
<dbReference type="KEGG" id="mmab:HQ865_00760"/>
<evidence type="ECO:0000313" key="5">
    <source>
        <dbReference type="EMBL" id="QKJ28349.1"/>
    </source>
</evidence>
<dbReference type="PANTHER" id="PTHR43649:SF34">
    <property type="entry name" value="ABC TRANSPORTER PERIPLASMIC-BINDING PROTEIN YCJN-RELATED"/>
    <property type="match status" value="1"/>
</dbReference>
<comment type="subcellular location">
    <subcellularLocation>
        <location evidence="1">Periplasm</location>
    </subcellularLocation>
</comment>
<accession>A0A7D4QP69</accession>
<gene>
    <name evidence="5" type="ORF">HQ865_00760</name>
</gene>
<dbReference type="RefSeq" id="WP_173413051.1">
    <property type="nucleotide sequence ID" value="NZ_CP054139.1"/>
</dbReference>
<evidence type="ECO:0000256" key="2">
    <source>
        <dbReference type="ARBA" id="ARBA00008520"/>
    </source>
</evidence>
<dbReference type="Gene3D" id="3.40.190.10">
    <property type="entry name" value="Periplasmic binding protein-like II"/>
    <property type="match status" value="2"/>
</dbReference>
<evidence type="ECO:0000256" key="1">
    <source>
        <dbReference type="ARBA" id="ARBA00004418"/>
    </source>
</evidence>